<gene>
    <name evidence="3" type="ORF">GCM10009710_26520</name>
</gene>
<comment type="caution">
    <text evidence="3">The sequence shown here is derived from an EMBL/GenBank/DDBJ whole genome shotgun (WGS) entry which is preliminary data.</text>
</comment>
<dbReference type="Gene3D" id="3.40.50.720">
    <property type="entry name" value="NAD(P)-binding Rossmann-like Domain"/>
    <property type="match status" value="1"/>
</dbReference>
<dbReference type="PANTHER" id="PTHR43639:SF1">
    <property type="entry name" value="SHORT-CHAIN DEHYDROGENASE_REDUCTASE FAMILY PROTEIN"/>
    <property type="match status" value="1"/>
</dbReference>
<dbReference type="InterPro" id="IPR036291">
    <property type="entry name" value="NAD(P)-bd_dom_sf"/>
</dbReference>
<dbReference type="Pfam" id="PF13561">
    <property type="entry name" value="adh_short_C2"/>
    <property type="match status" value="1"/>
</dbReference>
<dbReference type="EMBL" id="BAAAME010000004">
    <property type="protein sequence ID" value="GAA1745195.1"/>
    <property type="molecule type" value="Genomic_DNA"/>
</dbReference>
<dbReference type="RefSeq" id="WP_344202442.1">
    <property type="nucleotide sequence ID" value="NZ_BAAAME010000004.1"/>
</dbReference>
<name>A0ABP4W1V6_9ACTN</name>
<dbReference type="InterPro" id="IPR020904">
    <property type="entry name" value="Sc_DH/Rdtase_CS"/>
</dbReference>
<evidence type="ECO:0000256" key="2">
    <source>
        <dbReference type="ARBA" id="ARBA00023002"/>
    </source>
</evidence>
<dbReference type="CDD" id="cd05233">
    <property type="entry name" value="SDR_c"/>
    <property type="match status" value="1"/>
</dbReference>
<dbReference type="PANTHER" id="PTHR43639">
    <property type="entry name" value="OXIDOREDUCTASE, SHORT-CHAIN DEHYDROGENASE/REDUCTASE FAMILY (AFU_ORTHOLOGUE AFUA_5G02870)"/>
    <property type="match status" value="1"/>
</dbReference>
<keyword evidence="2" id="KW-0560">Oxidoreductase</keyword>
<dbReference type="NCBIfam" id="NF005559">
    <property type="entry name" value="PRK07231.1"/>
    <property type="match status" value="1"/>
</dbReference>
<reference evidence="4" key="1">
    <citation type="journal article" date="2019" name="Int. J. Syst. Evol. Microbiol.">
        <title>The Global Catalogue of Microorganisms (GCM) 10K type strain sequencing project: providing services to taxonomists for standard genome sequencing and annotation.</title>
        <authorList>
            <consortium name="The Broad Institute Genomics Platform"/>
            <consortium name="The Broad Institute Genome Sequencing Center for Infectious Disease"/>
            <person name="Wu L."/>
            <person name="Ma J."/>
        </authorList>
    </citation>
    <scope>NUCLEOTIDE SEQUENCE [LARGE SCALE GENOMIC DNA]</scope>
    <source>
        <strain evidence="4">JCM 13518</strain>
    </source>
</reference>
<dbReference type="SUPFAM" id="SSF51735">
    <property type="entry name" value="NAD(P)-binding Rossmann-fold domains"/>
    <property type="match status" value="1"/>
</dbReference>
<dbReference type="PRINTS" id="PR00081">
    <property type="entry name" value="GDHRDH"/>
</dbReference>
<organism evidence="3 4">
    <name type="scientific">Aeromicrobium alkaliterrae</name>
    <dbReference type="NCBI Taxonomy" id="302168"/>
    <lineage>
        <taxon>Bacteria</taxon>
        <taxon>Bacillati</taxon>
        <taxon>Actinomycetota</taxon>
        <taxon>Actinomycetes</taxon>
        <taxon>Propionibacteriales</taxon>
        <taxon>Nocardioidaceae</taxon>
        <taxon>Aeromicrobium</taxon>
    </lineage>
</organism>
<proteinExistence type="inferred from homology"/>
<dbReference type="PROSITE" id="PS00061">
    <property type="entry name" value="ADH_SHORT"/>
    <property type="match status" value="1"/>
</dbReference>
<evidence type="ECO:0000313" key="3">
    <source>
        <dbReference type="EMBL" id="GAA1745195.1"/>
    </source>
</evidence>
<evidence type="ECO:0000256" key="1">
    <source>
        <dbReference type="ARBA" id="ARBA00006484"/>
    </source>
</evidence>
<protein>
    <submittedName>
        <fullName evidence="3">Glucose 1-dehydrogenase</fullName>
    </submittedName>
</protein>
<dbReference type="InterPro" id="IPR002347">
    <property type="entry name" value="SDR_fam"/>
</dbReference>
<accession>A0ABP4W1V6</accession>
<sequence>MYTDKVVIVTGGSRGLGRAMSLAFAARGAHVVVASRKIEACQEVCDEIIELGGPRPLAVAAHAGSWDDADALVAQTLETFGRLDVLVNNAGSSPPYPSLEELSRELVDKTMALNLVGPLRLTIRGAEAMRETGGGAVLNISSTAAVQPEAYDLPYAIAKAGLHTMTTGLSRALGPTVRVNTIMAGPFDTDVTSAWSQDTWDRVSGQVALGRLGRPEEVAAAALHLCSDEAAFTTGAVLKIDGGMAWSPA</sequence>
<dbReference type="PRINTS" id="PR00080">
    <property type="entry name" value="SDRFAMILY"/>
</dbReference>
<dbReference type="Proteomes" id="UP001501057">
    <property type="component" value="Unassembled WGS sequence"/>
</dbReference>
<comment type="similarity">
    <text evidence="1">Belongs to the short-chain dehydrogenases/reductases (SDR) family.</text>
</comment>
<evidence type="ECO:0000313" key="4">
    <source>
        <dbReference type="Proteomes" id="UP001501057"/>
    </source>
</evidence>
<keyword evidence="4" id="KW-1185">Reference proteome</keyword>